<proteinExistence type="predicted"/>
<sequence>MAAAAMVTIDFTMSSSVFVSALLGTRGVVRTDVPSLRSAARRKNPDSW</sequence>
<evidence type="ECO:0000313" key="1">
    <source>
        <dbReference type="EMBL" id="MDW9253402.1"/>
    </source>
</evidence>
<evidence type="ECO:0000313" key="2">
    <source>
        <dbReference type="Proteomes" id="UP001272137"/>
    </source>
</evidence>
<name>A0AAW9CSQ3_BURTH</name>
<accession>A0AAW9CSQ3</accession>
<reference evidence="1" key="1">
    <citation type="submission" date="2018-08" db="EMBL/GenBank/DDBJ databases">
        <title>Identification of Burkholderia cepacia strains that express a Burkholderia pseudomallei-like capsular polysaccharide.</title>
        <authorList>
            <person name="Burtnick M.N."/>
            <person name="Vongsouvath M."/>
            <person name="Newton P."/>
            <person name="Wuthiekanun V."/>
            <person name="Limmathurotsakul D."/>
            <person name="Brett P.J."/>
            <person name="Chantratita N."/>
            <person name="Dance D.A."/>
        </authorList>
    </citation>
    <scope>NUCLEOTIDE SEQUENCE</scope>
    <source>
        <strain evidence="1">SBXCC001</strain>
    </source>
</reference>
<organism evidence="1 2">
    <name type="scientific">Burkholderia thailandensis</name>
    <dbReference type="NCBI Taxonomy" id="57975"/>
    <lineage>
        <taxon>Bacteria</taxon>
        <taxon>Pseudomonadati</taxon>
        <taxon>Pseudomonadota</taxon>
        <taxon>Betaproteobacteria</taxon>
        <taxon>Burkholderiales</taxon>
        <taxon>Burkholderiaceae</taxon>
        <taxon>Burkholderia</taxon>
        <taxon>pseudomallei group</taxon>
    </lineage>
</organism>
<dbReference type="AlphaFoldDB" id="A0AAW9CSQ3"/>
<dbReference type="Proteomes" id="UP001272137">
    <property type="component" value="Unassembled WGS sequence"/>
</dbReference>
<dbReference type="EMBL" id="QXCT01000001">
    <property type="protein sequence ID" value="MDW9253402.1"/>
    <property type="molecule type" value="Genomic_DNA"/>
</dbReference>
<protein>
    <submittedName>
        <fullName evidence="1">Uncharacterized protein</fullName>
    </submittedName>
</protein>
<comment type="caution">
    <text evidence="1">The sequence shown here is derived from an EMBL/GenBank/DDBJ whole genome shotgun (WGS) entry which is preliminary data.</text>
</comment>
<gene>
    <name evidence="1" type="ORF">C7S16_5749</name>
</gene>